<accession>A0A381YGM2</accession>
<gene>
    <name evidence="2" type="ORF">METZ01_LOCUS129102</name>
</gene>
<protein>
    <recommendedName>
        <fullName evidence="1">DUF6810 domain-containing protein</fullName>
    </recommendedName>
</protein>
<feature type="domain" description="DUF6810" evidence="1">
    <location>
        <begin position="108"/>
        <end position="169"/>
    </location>
</feature>
<dbReference type="Pfam" id="PF20650">
    <property type="entry name" value="DUF6810"/>
    <property type="match status" value="1"/>
</dbReference>
<name>A0A381YGM2_9ZZZZ</name>
<sequence length="217" mass="23349">MPPQMGIYLVVLEQHCTQVISHTCKTTGNLFASYSAPEEPPVMTYFPCVSNPIKFVRLFLLVIVLAIVSLSIACDSGSDSGGTNTEAMGADNDFAEVSRILLPGKLFTLDDYVAAGWKKSKQYDTETVPQSTDIWYGFFNTKDIEVRFYNSHDIASGAGFESAATVIEKDSFSKVAPNKAGGSAVTKYKAFAVVGNTVILCELSVDSCIALVDALGN</sequence>
<organism evidence="2">
    <name type="scientific">marine metagenome</name>
    <dbReference type="NCBI Taxonomy" id="408172"/>
    <lineage>
        <taxon>unclassified sequences</taxon>
        <taxon>metagenomes</taxon>
        <taxon>ecological metagenomes</taxon>
    </lineage>
</organism>
<evidence type="ECO:0000259" key="1">
    <source>
        <dbReference type="Pfam" id="PF20650"/>
    </source>
</evidence>
<evidence type="ECO:0000313" key="2">
    <source>
        <dbReference type="EMBL" id="SVA76248.1"/>
    </source>
</evidence>
<dbReference type="EMBL" id="UINC01018204">
    <property type="protein sequence ID" value="SVA76248.1"/>
    <property type="molecule type" value="Genomic_DNA"/>
</dbReference>
<proteinExistence type="predicted"/>
<dbReference type="AlphaFoldDB" id="A0A381YGM2"/>
<dbReference type="InterPro" id="IPR049216">
    <property type="entry name" value="DUF6810"/>
</dbReference>
<reference evidence="2" key="1">
    <citation type="submission" date="2018-05" db="EMBL/GenBank/DDBJ databases">
        <authorList>
            <person name="Lanie J.A."/>
            <person name="Ng W.-L."/>
            <person name="Kazmierczak K.M."/>
            <person name="Andrzejewski T.M."/>
            <person name="Davidsen T.M."/>
            <person name="Wayne K.J."/>
            <person name="Tettelin H."/>
            <person name="Glass J.I."/>
            <person name="Rusch D."/>
            <person name="Podicherti R."/>
            <person name="Tsui H.-C.T."/>
            <person name="Winkler M.E."/>
        </authorList>
    </citation>
    <scope>NUCLEOTIDE SEQUENCE</scope>
</reference>